<keyword evidence="3" id="KW-1185">Reference proteome</keyword>
<dbReference type="SUPFAM" id="SSF49785">
    <property type="entry name" value="Galactose-binding domain-like"/>
    <property type="match status" value="1"/>
</dbReference>
<reference evidence="2 3" key="1">
    <citation type="submission" date="2024-04" db="EMBL/GenBank/DDBJ databases">
        <title>Tritrichomonas musculus Genome.</title>
        <authorList>
            <person name="Alves-Ferreira E."/>
            <person name="Grigg M."/>
            <person name="Lorenzi H."/>
            <person name="Galac M."/>
        </authorList>
    </citation>
    <scope>NUCLEOTIDE SEQUENCE [LARGE SCALE GENOMIC DNA]</scope>
    <source>
        <strain evidence="2 3">EAF2021</strain>
    </source>
</reference>
<proteinExistence type="predicted"/>
<dbReference type="InterPro" id="IPR008979">
    <property type="entry name" value="Galactose-bd-like_sf"/>
</dbReference>
<dbReference type="EMBL" id="JAPFFF010000045">
    <property type="protein sequence ID" value="KAK8840531.1"/>
    <property type="molecule type" value="Genomic_DNA"/>
</dbReference>
<feature type="domain" description="F5/8 type C" evidence="1">
    <location>
        <begin position="380"/>
        <end position="476"/>
    </location>
</feature>
<comment type="caution">
    <text evidence="2">The sequence shown here is derived from an EMBL/GenBank/DDBJ whole genome shotgun (WGS) entry which is preliminary data.</text>
</comment>
<organism evidence="2 3">
    <name type="scientific">Tritrichomonas musculus</name>
    <dbReference type="NCBI Taxonomy" id="1915356"/>
    <lineage>
        <taxon>Eukaryota</taxon>
        <taxon>Metamonada</taxon>
        <taxon>Parabasalia</taxon>
        <taxon>Tritrichomonadida</taxon>
        <taxon>Tritrichomonadidae</taxon>
        <taxon>Tritrichomonas</taxon>
    </lineage>
</organism>
<evidence type="ECO:0000313" key="2">
    <source>
        <dbReference type="EMBL" id="KAK8840531.1"/>
    </source>
</evidence>
<dbReference type="Pfam" id="PF00754">
    <property type="entry name" value="F5_F8_type_C"/>
    <property type="match status" value="1"/>
</dbReference>
<protein>
    <recommendedName>
        <fullName evidence="1">F5/8 type C domain-containing protein</fullName>
    </recommendedName>
</protein>
<dbReference type="InterPro" id="IPR000421">
    <property type="entry name" value="FA58C"/>
</dbReference>
<dbReference type="Proteomes" id="UP001470230">
    <property type="component" value="Unassembled WGS sequence"/>
</dbReference>
<name>A0ABR2H3W5_9EUKA</name>
<evidence type="ECO:0000313" key="3">
    <source>
        <dbReference type="Proteomes" id="UP001470230"/>
    </source>
</evidence>
<accession>A0ABR2H3W5</accession>
<gene>
    <name evidence="2" type="ORF">M9Y10_030739</name>
</gene>
<sequence>MRLSISLSTRNFSQASKISGFDEFLFFIDNEEIHCHKFLAAFLSNTVSKILLSDPTENSIQIQIPEQIFVSSQQKMQCEQNIIINLKKLLQGETIEINDEEITTMNQQLNNISNSSDQQKYNGSNIISLIILAEALDNEELKQQIYSHILLTNNSNSQQANSKETIEQKLLKLSKIESFLNLLKKFHLSSNYDQDIMAHIRKYLNEDYTQFIKEVASHFYEIDEKMFVNMKSLILNDILTADELKIESEDSLLQILLHRRQFIQSHFTKENEEFFFEKVRYEFLNERTIENFLNELEFIDLDPYLWTSIKKRLVLPVKNEMKNERATSQVAANYKEFVYNGQNQFDGICKYLTDTSNGNIISNNTIEVKNPRICCGDVKTLFDYNNRKCWTHVDSNPAWILFDFKERKVQLNSYAIRTRHVGGHSFLRSWRIEISDDGSNCTLVDERKNIEELNGQDKSHVFNISMTNQFRFIRLTSDLNLRCSNHPDFSIANIEFYGKLYEP</sequence>
<dbReference type="Gene3D" id="2.60.120.260">
    <property type="entry name" value="Galactose-binding domain-like"/>
    <property type="match status" value="1"/>
</dbReference>
<evidence type="ECO:0000259" key="1">
    <source>
        <dbReference type="Pfam" id="PF00754"/>
    </source>
</evidence>